<evidence type="ECO:0000313" key="3">
    <source>
        <dbReference type="Proteomes" id="UP000290204"/>
    </source>
</evidence>
<reference evidence="2 3" key="1">
    <citation type="submission" date="2019-01" db="EMBL/GenBank/DDBJ databases">
        <title>Lacibacter sp. strain TTM-7.</title>
        <authorList>
            <person name="Chen W.-M."/>
        </authorList>
    </citation>
    <scope>NUCLEOTIDE SEQUENCE [LARGE SCALE GENOMIC DNA]</scope>
    <source>
        <strain evidence="2 3">TTM-7</strain>
    </source>
</reference>
<name>A0A4Q1CMW3_9BACT</name>
<dbReference type="SUPFAM" id="SSF55729">
    <property type="entry name" value="Acyl-CoA N-acyltransferases (Nat)"/>
    <property type="match status" value="1"/>
</dbReference>
<feature type="domain" description="BioF2-like acetyltransferase" evidence="1">
    <location>
        <begin position="141"/>
        <end position="255"/>
    </location>
</feature>
<dbReference type="Gene3D" id="3.40.630.30">
    <property type="match status" value="1"/>
</dbReference>
<dbReference type="InterPro" id="IPR016181">
    <property type="entry name" value="Acyl_CoA_acyltransferase"/>
</dbReference>
<keyword evidence="3" id="KW-1185">Reference proteome</keyword>
<sequence length="305" mass="35150">MEGINYIPYASINKQKWNDCIDRAVNGLIYGYAWYLDAMAEQWDALVLNDYEAVMPIASNKKYGISYLYQPYFCASLGIFSVQPLTGAVTESFLKSIPSRFRYIDIYLNKDNLFPVNDFPLTERMNFVLPLNKPYSVLAESYRSNLKRNIKKAEQSKLLASQTVELDAILALAKETMQRVSAITDEQLNRFKKVFEEAKKFQQAETMGIYTANGDLLASAVFLYSHNRWYYILVGNHPNGKTLGASHYLIDRFIALHADTDSLLDFEGSDIRNLAFFYSSYGAEEERYAALRMNRLPKLLRWLKE</sequence>
<dbReference type="OrthoDB" id="1113003at2"/>
<evidence type="ECO:0000259" key="1">
    <source>
        <dbReference type="Pfam" id="PF13480"/>
    </source>
</evidence>
<keyword evidence="2" id="KW-0808">Transferase</keyword>
<dbReference type="Proteomes" id="UP000290204">
    <property type="component" value="Unassembled WGS sequence"/>
</dbReference>
<dbReference type="InterPro" id="IPR038740">
    <property type="entry name" value="BioF2-like_GNAT_dom"/>
</dbReference>
<dbReference type="EMBL" id="SDHW01000001">
    <property type="protein sequence ID" value="RXK62428.1"/>
    <property type="molecule type" value="Genomic_DNA"/>
</dbReference>
<gene>
    <name evidence="2" type="ORF">ESA94_05315</name>
</gene>
<dbReference type="RefSeq" id="WP_129129799.1">
    <property type="nucleotide sequence ID" value="NZ_SDHW01000001.1"/>
</dbReference>
<dbReference type="Pfam" id="PF13480">
    <property type="entry name" value="Acetyltransf_6"/>
    <property type="match status" value="1"/>
</dbReference>
<dbReference type="GO" id="GO:0016740">
    <property type="term" value="F:transferase activity"/>
    <property type="evidence" value="ECO:0007669"/>
    <property type="project" value="UniProtKB-KW"/>
</dbReference>
<proteinExistence type="predicted"/>
<organism evidence="2 3">
    <name type="scientific">Lacibacter luteus</name>
    <dbReference type="NCBI Taxonomy" id="2508719"/>
    <lineage>
        <taxon>Bacteria</taxon>
        <taxon>Pseudomonadati</taxon>
        <taxon>Bacteroidota</taxon>
        <taxon>Chitinophagia</taxon>
        <taxon>Chitinophagales</taxon>
        <taxon>Chitinophagaceae</taxon>
        <taxon>Lacibacter</taxon>
    </lineage>
</organism>
<dbReference type="AlphaFoldDB" id="A0A4Q1CMW3"/>
<accession>A0A4Q1CMW3</accession>
<evidence type="ECO:0000313" key="2">
    <source>
        <dbReference type="EMBL" id="RXK62428.1"/>
    </source>
</evidence>
<protein>
    <submittedName>
        <fullName evidence="2">GNAT family N-acetyltransferase</fullName>
    </submittedName>
</protein>
<comment type="caution">
    <text evidence="2">The sequence shown here is derived from an EMBL/GenBank/DDBJ whole genome shotgun (WGS) entry which is preliminary data.</text>
</comment>